<dbReference type="InterPro" id="IPR014001">
    <property type="entry name" value="Helicase_ATP-bd"/>
</dbReference>
<dbReference type="EMBL" id="LR796190">
    <property type="protein sequence ID" value="CAB4124399.1"/>
    <property type="molecule type" value="Genomic_DNA"/>
</dbReference>
<dbReference type="PROSITE" id="PS51192">
    <property type="entry name" value="HELICASE_ATP_BIND_1"/>
    <property type="match status" value="1"/>
</dbReference>
<proteinExistence type="predicted"/>
<sequence length="462" mass="52180">MRQEFKPRPYQKMIIDHIIDTPRCAVWAGMGTGKTVATLTAIEILQMVESGPVLVIAPLRVATTTWPEEVLKWDHLKALNLSVIAGNEKERIEAVRTPATVYTTNYENIVWLVNYWKEKWPYATVVLDESTKVKSFRLRQGGKRAQALGSIAHTRIKRLVELTGTPASNGIKDLWGQAWFIDAGTRLGRTHTAFAQRWFRPDRSGFGLEVLPTSQKEIQDKLRDVCVTIEAKDWFDLRAPIITNVEVDLPVRARKLYNDMEKEMFMSLDSGHEVEAFNAAAKTQKCLQIANGAAYVTDGATEWKEIHKAKLEALDSIIEEASGMPVLVAYNFKSDLARLLKAFPQGRALDKNPQTIKDWNTGKIPVLFAHPASAGHGLNLQDGGNILVFFAVNFNLEEHLQIIERIGPTRQLQAGYDRPVFIYRIIARGTVDELVLQRLDTKREVQDILLDAMKARRANVRN</sequence>
<gene>
    <name evidence="4" type="ORF">UFOVP234_28</name>
    <name evidence="2" type="ORF">UFOVP35_43</name>
    <name evidence="3" type="ORF">UFOVP52_3</name>
</gene>
<keyword evidence="3" id="KW-0378">Hydrolase</keyword>
<dbReference type="GO" id="GO:0005524">
    <property type="term" value="F:ATP binding"/>
    <property type="evidence" value="ECO:0007669"/>
    <property type="project" value="InterPro"/>
</dbReference>
<reference evidence="3" key="1">
    <citation type="submission" date="2020-04" db="EMBL/GenBank/DDBJ databases">
        <authorList>
            <person name="Chiriac C."/>
            <person name="Salcher M."/>
            <person name="Ghai R."/>
            <person name="Kavagutti S V."/>
        </authorList>
    </citation>
    <scope>NUCLEOTIDE SEQUENCE</scope>
</reference>
<organism evidence="3">
    <name type="scientific">uncultured Caudovirales phage</name>
    <dbReference type="NCBI Taxonomy" id="2100421"/>
    <lineage>
        <taxon>Viruses</taxon>
        <taxon>Duplodnaviria</taxon>
        <taxon>Heunggongvirae</taxon>
        <taxon>Uroviricota</taxon>
        <taxon>Caudoviricetes</taxon>
        <taxon>Peduoviridae</taxon>
        <taxon>Maltschvirus</taxon>
        <taxon>Maltschvirus maltsch</taxon>
    </lineage>
</organism>
<dbReference type="SUPFAM" id="SSF52540">
    <property type="entry name" value="P-loop containing nucleoside triphosphate hydrolases"/>
    <property type="match status" value="2"/>
</dbReference>
<dbReference type="Gene3D" id="3.40.50.300">
    <property type="entry name" value="P-loop containing nucleotide triphosphate hydrolases"/>
    <property type="match status" value="2"/>
</dbReference>
<dbReference type="Pfam" id="PF00176">
    <property type="entry name" value="SNF2-rel_dom"/>
    <property type="match status" value="1"/>
</dbReference>
<dbReference type="EMBL" id="LR796166">
    <property type="protein sequence ID" value="CAB4122643.1"/>
    <property type="molecule type" value="Genomic_DNA"/>
</dbReference>
<dbReference type="SMART" id="SM00487">
    <property type="entry name" value="DEXDc"/>
    <property type="match status" value="1"/>
</dbReference>
<evidence type="ECO:0000313" key="4">
    <source>
        <dbReference type="EMBL" id="CAB5219821.1"/>
    </source>
</evidence>
<name>A0A6J5KWP4_9CAUD</name>
<evidence type="ECO:0000313" key="3">
    <source>
        <dbReference type="EMBL" id="CAB4124399.1"/>
    </source>
</evidence>
<dbReference type="EMBL" id="LR798280">
    <property type="protein sequence ID" value="CAB5219821.1"/>
    <property type="molecule type" value="Genomic_DNA"/>
</dbReference>
<keyword evidence="3" id="KW-0547">Nucleotide-binding</keyword>
<keyword evidence="3" id="KW-0347">Helicase</keyword>
<accession>A0A6J5KWP4</accession>
<feature type="domain" description="Helicase ATP-binding" evidence="1">
    <location>
        <begin position="15"/>
        <end position="184"/>
    </location>
</feature>
<keyword evidence="3" id="KW-0067">ATP-binding</keyword>
<dbReference type="PANTHER" id="PTHR10799">
    <property type="entry name" value="SNF2/RAD54 HELICASE FAMILY"/>
    <property type="match status" value="1"/>
</dbReference>
<dbReference type="InterPro" id="IPR027417">
    <property type="entry name" value="P-loop_NTPase"/>
</dbReference>
<evidence type="ECO:0000313" key="2">
    <source>
        <dbReference type="EMBL" id="CAB4122643.1"/>
    </source>
</evidence>
<protein>
    <submittedName>
        <fullName evidence="3">HepA Superfamily II DNA/RNA helicases, SNF2 family</fullName>
    </submittedName>
</protein>
<evidence type="ECO:0000259" key="1">
    <source>
        <dbReference type="PROSITE" id="PS51192"/>
    </source>
</evidence>
<dbReference type="InterPro" id="IPR000330">
    <property type="entry name" value="SNF2_N"/>
</dbReference>
<dbReference type="GO" id="GO:0004386">
    <property type="term" value="F:helicase activity"/>
    <property type="evidence" value="ECO:0007669"/>
    <property type="project" value="UniProtKB-KW"/>
</dbReference>